<dbReference type="InterPro" id="IPR016187">
    <property type="entry name" value="CTDL_fold"/>
</dbReference>
<dbReference type="SMART" id="SM00034">
    <property type="entry name" value="CLECT"/>
    <property type="match status" value="1"/>
</dbReference>
<dbReference type="InterPro" id="IPR016186">
    <property type="entry name" value="C-type_lectin-like/link_sf"/>
</dbReference>
<dbReference type="Gene3D" id="3.10.100.10">
    <property type="entry name" value="Mannose-Binding Protein A, subunit A"/>
    <property type="match status" value="2"/>
</dbReference>
<evidence type="ECO:0000259" key="2">
    <source>
        <dbReference type="PROSITE" id="PS50041"/>
    </source>
</evidence>
<dbReference type="CDD" id="cd00037">
    <property type="entry name" value="CLECT"/>
    <property type="match status" value="2"/>
</dbReference>
<evidence type="ECO:0000313" key="4">
    <source>
        <dbReference type="Proteomes" id="UP000735302"/>
    </source>
</evidence>
<name>A0AAV3YMN1_9GAST</name>
<dbReference type="Pfam" id="PF00059">
    <property type="entry name" value="Lectin_C"/>
    <property type="match status" value="2"/>
</dbReference>
<dbReference type="InterPro" id="IPR050111">
    <property type="entry name" value="C-type_lectin/snaclec_domain"/>
</dbReference>
<dbReference type="PROSITE" id="PS50041">
    <property type="entry name" value="C_TYPE_LECTIN_2"/>
    <property type="match status" value="2"/>
</dbReference>
<keyword evidence="1" id="KW-1015">Disulfide bond</keyword>
<dbReference type="Proteomes" id="UP000735302">
    <property type="component" value="Unassembled WGS sequence"/>
</dbReference>
<dbReference type="PANTHER" id="PTHR22803">
    <property type="entry name" value="MANNOSE, PHOSPHOLIPASE, LECTIN RECEPTOR RELATED"/>
    <property type="match status" value="1"/>
</dbReference>
<organism evidence="3 4">
    <name type="scientific">Plakobranchus ocellatus</name>
    <dbReference type="NCBI Taxonomy" id="259542"/>
    <lineage>
        <taxon>Eukaryota</taxon>
        <taxon>Metazoa</taxon>
        <taxon>Spiralia</taxon>
        <taxon>Lophotrochozoa</taxon>
        <taxon>Mollusca</taxon>
        <taxon>Gastropoda</taxon>
        <taxon>Heterobranchia</taxon>
        <taxon>Euthyneura</taxon>
        <taxon>Panpulmonata</taxon>
        <taxon>Sacoglossa</taxon>
        <taxon>Placobranchoidea</taxon>
        <taxon>Plakobranchidae</taxon>
        <taxon>Plakobranchus</taxon>
    </lineage>
</organism>
<keyword evidence="4" id="KW-1185">Reference proteome</keyword>
<dbReference type="SUPFAM" id="SSF56436">
    <property type="entry name" value="C-type lectin-like"/>
    <property type="match status" value="2"/>
</dbReference>
<proteinExistence type="predicted"/>
<accession>A0AAV3YMN1</accession>
<comment type="caution">
    <text evidence="3">The sequence shown here is derived from an EMBL/GenBank/DDBJ whole genome shotgun (WGS) entry which is preliminary data.</text>
</comment>
<sequence>MVTIGQCCFLIFWTIFFTTFFAKAKISLPCDSGWLKTPSGANCVKKFKYSRESWYDARRICKSIGGDLVTIRDKDKSNFIKEQFVYNNHFSAWIGLHKFIINKWHWLDEDVTPTFTDWRQDPALSFWTLHKQCAVLKNYKQGAAAWFNWMCGSKKQYICEKSLAFQCDHGWVKTPGFQSCIKIFGGREVWQFPFDRSRWFCQKLGGHLETIRDDTKSNFIRDRIIAHNNFPVWIGLHKLTGEDRWHWLDEGVM</sequence>
<dbReference type="AlphaFoldDB" id="A0AAV3YMN1"/>
<evidence type="ECO:0000256" key="1">
    <source>
        <dbReference type="ARBA" id="ARBA00023157"/>
    </source>
</evidence>
<protein>
    <submittedName>
        <fullName evidence="3">Macrophage mannose receptor 1-like</fullName>
    </submittedName>
</protein>
<dbReference type="InterPro" id="IPR018378">
    <property type="entry name" value="C-type_lectin_CS"/>
</dbReference>
<dbReference type="EMBL" id="BLXT01001211">
    <property type="protein sequence ID" value="GFN83607.1"/>
    <property type="molecule type" value="Genomic_DNA"/>
</dbReference>
<feature type="non-terminal residue" evidence="3">
    <location>
        <position position="253"/>
    </location>
</feature>
<feature type="domain" description="C-type lectin" evidence="2">
    <location>
        <begin position="39"/>
        <end position="160"/>
    </location>
</feature>
<evidence type="ECO:0000313" key="3">
    <source>
        <dbReference type="EMBL" id="GFN83607.1"/>
    </source>
</evidence>
<keyword evidence="3" id="KW-0675">Receptor</keyword>
<gene>
    <name evidence="3" type="ORF">PoB_001011300</name>
</gene>
<feature type="domain" description="C-type lectin" evidence="2">
    <location>
        <begin position="194"/>
        <end position="253"/>
    </location>
</feature>
<dbReference type="PROSITE" id="PS00615">
    <property type="entry name" value="C_TYPE_LECTIN_1"/>
    <property type="match status" value="1"/>
</dbReference>
<reference evidence="3 4" key="1">
    <citation type="journal article" date="2021" name="Elife">
        <title>Chloroplast acquisition without the gene transfer in kleptoplastic sea slugs, Plakobranchus ocellatus.</title>
        <authorList>
            <person name="Maeda T."/>
            <person name="Takahashi S."/>
            <person name="Yoshida T."/>
            <person name="Shimamura S."/>
            <person name="Takaki Y."/>
            <person name="Nagai Y."/>
            <person name="Toyoda A."/>
            <person name="Suzuki Y."/>
            <person name="Arimoto A."/>
            <person name="Ishii H."/>
            <person name="Satoh N."/>
            <person name="Nishiyama T."/>
            <person name="Hasebe M."/>
            <person name="Maruyama T."/>
            <person name="Minagawa J."/>
            <person name="Obokata J."/>
            <person name="Shigenobu S."/>
        </authorList>
    </citation>
    <scope>NUCLEOTIDE SEQUENCE [LARGE SCALE GENOMIC DNA]</scope>
</reference>
<dbReference type="InterPro" id="IPR001304">
    <property type="entry name" value="C-type_lectin-like"/>
</dbReference>